<dbReference type="InterPro" id="IPR007213">
    <property type="entry name" value="Ppm1/Ppm2/Tcmp"/>
</dbReference>
<dbReference type="Pfam" id="PF04072">
    <property type="entry name" value="LCM"/>
    <property type="match status" value="1"/>
</dbReference>
<evidence type="ECO:0000256" key="6">
    <source>
        <dbReference type="RuleBase" id="RU362030"/>
    </source>
</evidence>
<dbReference type="GO" id="GO:0008168">
    <property type="term" value="F:methyltransferase activity"/>
    <property type="evidence" value="ECO:0007669"/>
    <property type="project" value="UniProtKB-UniRule"/>
</dbReference>
<organism evidence="7 8">
    <name type="scientific">Amycolatopsis taiwanensis</name>
    <dbReference type="NCBI Taxonomy" id="342230"/>
    <lineage>
        <taxon>Bacteria</taxon>
        <taxon>Bacillati</taxon>
        <taxon>Actinomycetota</taxon>
        <taxon>Actinomycetes</taxon>
        <taxon>Pseudonocardiales</taxon>
        <taxon>Pseudonocardiaceae</taxon>
        <taxon>Amycolatopsis</taxon>
    </lineage>
</organism>
<sequence>MDTLAGRILGDRAEELLAYHHAHGDHPILAEARGQVIVRSRFTESRLAEAVERGVRQYVLLGAGLDSFAYRNPLDVTVFEADHPATQQWKRHQLEKAGIAIPERVSFVGVDFETDSPLERLTENGFDPEIPSFFCWLGVVPYLSRESVRRTLAQLPPGAELVADYMLPQHLRDEAGNAYATAVSAVAAEHGEPWLSYFEPDEMSLLLKESGFAHVEHFNQRDAIAPALWQRQDALAPRRLSQLVHAR</sequence>
<dbReference type="AlphaFoldDB" id="A0A9W6QW85"/>
<dbReference type="SUPFAM" id="SSF53335">
    <property type="entry name" value="S-adenosyl-L-methionine-dependent methyltransferases"/>
    <property type="match status" value="1"/>
</dbReference>
<evidence type="ECO:0000313" key="7">
    <source>
        <dbReference type="EMBL" id="GLY65171.1"/>
    </source>
</evidence>
<dbReference type="InterPro" id="IPR029063">
    <property type="entry name" value="SAM-dependent_MTases_sf"/>
</dbReference>
<comment type="caution">
    <text evidence="7">The sequence shown here is derived from an EMBL/GenBank/DDBJ whole genome shotgun (WGS) entry which is preliminary data.</text>
</comment>
<evidence type="ECO:0000313" key="8">
    <source>
        <dbReference type="Proteomes" id="UP001165136"/>
    </source>
</evidence>
<dbReference type="PANTHER" id="PTHR43619:SF2">
    <property type="entry name" value="S-ADENOSYL-L-METHIONINE-DEPENDENT METHYLTRANSFERASES SUPERFAMILY PROTEIN"/>
    <property type="match status" value="1"/>
</dbReference>
<comment type="function">
    <text evidence="1 6">Exhibits S-adenosyl-L-methionine-dependent methyltransferase activity.</text>
</comment>
<dbReference type="Proteomes" id="UP001165136">
    <property type="component" value="Unassembled WGS sequence"/>
</dbReference>
<protein>
    <recommendedName>
        <fullName evidence="6">S-adenosyl-L-methionine-dependent methyltransferase</fullName>
        <ecNumber evidence="6">2.1.1.-</ecNumber>
    </recommendedName>
</protein>
<dbReference type="InterPro" id="IPR011610">
    <property type="entry name" value="SAM_mthyl_Trfase_ML2640-like"/>
</dbReference>
<keyword evidence="4" id="KW-0808">Transferase</keyword>
<dbReference type="EMBL" id="BSTI01000003">
    <property type="protein sequence ID" value="GLY65171.1"/>
    <property type="molecule type" value="Genomic_DNA"/>
</dbReference>
<evidence type="ECO:0000256" key="5">
    <source>
        <dbReference type="ARBA" id="ARBA00022691"/>
    </source>
</evidence>
<keyword evidence="5 6" id="KW-0949">S-adenosyl-L-methionine</keyword>
<comment type="similarity">
    <text evidence="2 6">Belongs to the UPF0677 family.</text>
</comment>
<evidence type="ECO:0000256" key="3">
    <source>
        <dbReference type="ARBA" id="ARBA00022603"/>
    </source>
</evidence>
<proteinExistence type="inferred from homology"/>
<keyword evidence="3 6" id="KW-0489">Methyltransferase</keyword>
<accession>A0A9W6QW85</accession>
<dbReference type="GO" id="GO:0032259">
    <property type="term" value="P:methylation"/>
    <property type="evidence" value="ECO:0007669"/>
    <property type="project" value="UniProtKB-KW"/>
</dbReference>
<dbReference type="Gene3D" id="3.40.50.150">
    <property type="entry name" value="Vaccinia Virus protein VP39"/>
    <property type="match status" value="1"/>
</dbReference>
<name>A0A9W6QW85_9PSEU</name>
<keyword evidence="8" id="KW-1185">Reference proteome</keyword>
<evidence type="ECO:0000256" key="4">
    <source>
        <dbReference type="ARBA" id="ARBA00022679"/>
    </source>
</evidence>
<dbReference type="NCBIfam" id="TIGR00027">
    <property type="entry name" value="mthyl_TIGR00027"/>
    <property type="match status" value="1"/>
</dbReference>
<reference evidence="7" key="1">
    <citation type="submission" date="2023-03" db="EMBL/GenBank/DDBJ databases">
        <title>Amycolatopsis taiwanensis NBRC 103393.</title>
        <authorList>
            <person name="Ichikawa N."/>
            <person name="Sato H."/>
            <person name="Tonouchi N."/>
        </authorList>
    </citation>
    <scope>NUCLEOTIDE SEQUENCE</scope>
    <source>
        <strain evidence="7">NBRC 103393</strain>
    </source>
</reference>
<evidence type="ECO:0000256" key="1">
    <source>
        <dbReference type="ARBA" id="ARBA00003907"/>
    </source>
</evidence>
<evidence type="ECO:0000256" key="2">
    <source>
        <dbReference type="ARBA" id="ARBA00008138"/>
    </source>
</evidence>
<dbReference type="EC" id="2.1.1.-" evidence="6"/>
<gene>
    <name evidence="7" type="ORF">Atai01_17900</name>
</gene>
<dbReference type="PANTHER" id="PTHR43619">
    <property type="entry name" value="S-ADENOSYL-L-METHIONINE-DEPENDENT METHYLTRANSFERASE YKTD-RELATED"/>
    <property type="match status" value="1"/>
</dbReference>